<gene>
    <name evidence="3" type="ORF">R1sor_026158</name>
</gene>
<dbReference type="EMBL" id="JBJQOH010000008">
    <property type="protein sequence ID" value="KAL3676210.1"/>
    <property type="molecule type" value="Genomic_DNA"/>
</dbReference>
<evidence type="ECO:0000313" key="4">
    <source>
        <dbReference type="Proteomes" id="UP001633002"/>
    </source>
</evidence>
<dbReference type="AlphaFoldDB" id="A0ABD3GDW1"/>
<dbReference type="InterPro" id="IPR011707">
    <property type="entry name" value="Cu-oxidase-like_N"/>
</dbReference>
<dbReference type="InterPro" id="IPR045087">
    <property type="entry name" value="Cu-oxidase_fam"/>
</dbReference>
<organism evidence="3 4">
    <name type="scientific">Riccia sorocarpa</name>
    <dbReference type="NCBI Taxonomy" id="122646"/>
    <lineage>
        <taxon>Eukaryota</taxon>
        <taxon>Viridiplantae</taxon>
        <taxon>Streptophyta</taxon>
        <taxon>Embryophyta</taxon>
        <taxon>Marchantiophyta</taxon>
        <taxon>Marchantiopsida</taxon>
        <taxon>Marchantiidae</taxon>
        <taxon>Marchantiales</taxon>
        <taxon>Ricciaceae</taxon>
        <taxon>Riccia</taxon>
    </lineage>
</organism>
<comment type="caution">
    <text evidence="3">The sequence shown here is derived from an EMBL/GenBank/DDBJ whole genome shotgun (WGS) entry which is preliminary data.</text>
</comment>
<proteinExistence type="inferred from homology"/>
<evidence type="ECO:0000256" key="1">
    <source>
        <dbReference type="ARBA" id="ARBA00010609"/>
    </source>
</evidence>
<dbReference type="Pfam" id="PF07732">
    <property type="entry name" value="Cu-oxidase_3"/>
    <property type="match status" value="1"/>
</dbReference>
<keyword evidence="4" id="KW-1185">Reference proteome</keyword>
<dbReference type="InterPro" id="IPR008972">
    <property type="entry name" value="Cupredoxin"/>
</dbReference>
<feature type="domain" description="Plastocyanin-like" evidence="2">
    <location>
        <begin position="17"/>
        <end position="77"/>
    </location>
</feature>
<name>A0ABD3GDW1_9MARC</name>
<reference evidence="3 4" key="1">
    <citation type="submission" date="2024-09" db="EMBL/GenBank/DDBJ databases">
        <title>Chromosome-scale assembly of Riccia sorocarpa.</title>
        <authorList>
            <person name="Paukszto L."/>
        </authorList>
    </citation>
    <scope>NUCLEOTIDE SEQUENCE [LARGE SCALE GENOMIC DNA]</scope>
    <source>
        <strain evidence="3">LP-2024</strain>
        <tissue evidence="3">Aerial parts of the thallus</tissue>
    </source>
</reference>
<dbReference type="Proteomes" id="UP001633002">
    <property type="component" value="Unassembled WGS sequence"/>
</dbReference>
<evidence type="ECO:0000313" key="3">
    <source>
        <dbReference type="EMBL" id="KAL3676210.1"/>
    </source>
</evidence>
<protein>
    <recommendedName>
        <fullName evidence="2">Plastocyanin-like domain-containing protein</fullName>
    </recommendedName>
</protein>
<dbReference type="PANTHER" id="PTHR11709">
    <property type="entry name" value="MULTI-COPPER OXIDASE"/>
    <property type="match status" value="1"/>
</dbReference>
<sequence>MEAVYNGPTTRYYNFNVESTMVSANCVTVPRIMVNGAFPGPTIYAVEGDRVKINVTNKAGADLSIHWHGIYQQLTAWGSVCHRVPTEARGIIHL</sequence>
<evidence type="ECO:0000259" key="2">
    <source>
        <dbReference type="Pfam" id="PF07732"/>
    </source>
</evidence>
<dbReference type="Gene3D" id="2.60.40.420">
    <property type="entry name" value="Cupredoxins - blue copper proteins"/>
    <property type="match status" value="1"/>
</dbReference>
<accession>A0ABD3GDW1</accession>
<dbReference type="PANTHER" id="PTHR11709:SF522">
    <property type="entry name" value="LACCASE-4"/>
    <property type="match status" value="1"/>
</dbReference>
<comment type="similarity">
    <text evidence="1">Belongs to the multicopper oxidase family.</text>
</comment>
<dbReference type="SUPFAM" id="SSF49503">
    <property type="entry name" value="Cupredoxins"/>
    <property type="match status" value="1"/>
</dbReference>